<dbReference type="GO" id="GO:0043937">
    <property type="term" value="P:regulation of sporulation"/>
    <property type="evidence" value="ECO:0007669"/>
    <property type="project" value="InterPro"/>
</dbReference>
<dbReference type="InterPro" id="IPR018540">
    <property type="entry name" value="Spo0E-like"/>
</dbReference>
<dbReference type="SUPFAM" id="SSF140500">
    <property type="entry name" value="BAS1536-like"/>
    <property type="match status" value="1"/>
</dbReference>
<gene>
    <name evidence="1" type="ORF">GJU41_07295</name>
</gene>
<dbReference type="PANTHER" id="PTHR41263:SF1">
    <property type="entry name" value="ASPARTYL-PHOSPHATE PHOSPHATASE YISI"/>
    <property type="match status" value="1"/>
</dbReference>
<name>A0A6I2M6E0_9BACI</name>
<dbReference type="RefSeq" id="WP_083328251.1">
    <property type="nucleotide sequence ID" value="NZ_CAJFZX010000006.1"/>
</dbReference>
<sequence>MSKQELLKLIEKKRAEMIDIATKNGINSNVSIQYSQELDHLLNEYNRYSYSSIKRVTYS</sequence>
<protein>
    <submittedName>
        <fullName evidence="1">Spo0E family sporulation regulatory protein-aspartic acid phosphatase</fullName>
    </submittedName>
</protein>
<dbReference type="Proteomes" id="UP000441585">
    <property type="component" value="Unassembled WGS sequence"/>
</dbReference>
<dbReference type="AlphaFoldDB" id="A0A6I2M6E0"/>
<dbReference type="Gene3D" id="4.10.280.10">
    <property type="entry name" value="Helix-loop-helix DNA-binding domain"/>
    <property type="match status" value="1"/>
</dbReference>
<accession>A0A6I2M6E0</accession>
<dbReference type="InterPro" id="IPR036638">
    <property type="entry name" value="HLH_DNA-bd_sf"/>
</dbReference>
<dbReference type="InterPro" id="IPR053028">
    <property type="entry name" value="Spo0E-like_phosphatase"/>
</dbReference>
<organism evidence="1 2">
    <name type="scientific">Metabacillus idriensis</name>
    <dbReference type="NCBI Taxonomy" id="324768"/>
    <lineage>
        <taxon>Bacteria</taxon>
        <taxon>Bacillati</taxon>
        <taxon>Bacillota</taxon>
        <taxon>Bacilli</taxon>
        <taxon>Bacillales</taxon>
        <taxon>Bacillaceae</taxon>
        <taxon>Metabacillus</taxon>
    </lineage>
</organism>
<dbReference type="InterPro" id="IPR037208">
    <property type="entry name" value="Spo0E-like_sf"/>
</dbReference>
<proteinExistence type="predicted"/>
<dbReference type="Pfam" id="PF09388">
    <property type="entry name" value="SpoOE-like"/>
    <property type="match status" value="1"/>
</dbReference>
<dbReference type="EMBL" id="WKKF01000001">
    <property type="protein sequence ID" value="MRX53775.1"/>
    <property type="molecule type" value="Genomic_DNA"/>
</dbReference>
<evidence type="ECO:0000313" key="2">
    <source>
        <dbReference type="Proteomes" id="UP000441585"/>
    </source>
</evidence>
<dbReference type="PANTHER" id="PTHR41263">
    <property type="entry name" value="ASPARTYL-PHOSPHATE PHOSPHATASE YISI"/>
    <property type="match status" value="1"/>
</dbReference>
<dbReference type="GO" id="GO:0046983">
    <property type="term" value="F:protein dimerization activity"/>
    <property type="evidence" value="ECO:0007669"/>
    <property type="project" value="InterPro"/>
</dbReference>
<reference evidence="1 2" key="1">
    <citation type="submission" date="2019-11" db="EMBL/GenBank/DDBJ databases">
        <title>Bacillus idriensis genome.</title>
        <authorList>
            <person name="Konopka E.N."/>
            <person name="Newman J.D."/>
        </authorList>
    </citation>
    <scope>NUCLEOTIDE SEQUENCE [LARGE SCALE GENOMIC DNA]</scope>
    <source>
        <strain evidence="1 2">DSM 19097</strain>
    </source>
</reference>
<keyword evidence="2" id="KW-1185">Reference proteome</keyword>
<comment type="caution">
    <text evidence="1">The sequence shown here is derived from an EMBL/GenBank/DDBJ whole genome shotgun (WGS) entry which is preliminary data.</text>
</comment>
<evidence type="ECO:0000313" key="1">
    <source>
        <dbReference type="EMBL" id="MRX53775.1"/>
    </source>
</evidence>